<comment type="caution">
    <text evidence="1">The sequence shown here is derived from an EMBL/GenBank/DDBJ whole genome shotgun (WGS) entry which is preliminary data.</text>
</comment>
<name>A0A916BB09_9PROT</name>
<protein>
    <submittedName>
        <fullName evidence="1">Transposase</fullName>
    </submittedName>
</protein>
<evidence type="ECO:0000313" key="1">
    <source>
        <dbReference type="EMBL" id="CAE6696323.1"/>
    </source>
</evidence>
<keyword evidence="2" id="KW-1185">Reference proteome</keyword>
<accession>A0A916BB09</accession>
<organism evidence="1 2">
    <name type="scientific">Candidatus Nitrotoga fabula</name>
    <dbReference type="NCBI Taxonomy" id="2182327"/>
    <lineage>
        <taxon>Bacteria</taxon>
        <taxon>Pseudomonadati</taxon>
        <taxon>Pseudomonadota</taxon>
        <taxon>Betaproteobacteria</taxon>
        <taxon>Nitrosomonadales</taxon>
        <taxon>Gallionellaceae</taxon>
        <taxon>Candidatus Nitrotoga</taxon>
    </lineage>
</organism>
<dbReference type="Proteomes" id="UP000675882">
    <property type="component" value="Unassembled WGS sequence"/>
</dbReference>
<dbReference type="AlphaFoldDB" id="A0A916BB09"/>
<evidence type="ECO:0000313" key="2">
    <source>
        <dbReference type="Proteomes" id="UP000675882"/>
    </source>
</evidence>
<dbReference type="EMBL" id="CAJNBL010000005">
    <property type="protein sequence ID" value="CAE6696323.1"/>
    <property type="molecule type" value="Genomic_DNA"/>
</dbReference>
<reference evidence="1" key="1">
    <citation type="submission" date="2021-02" db="EMBL/GenBank/DDBJ databases">
        <authorList>
            <person name="Han P."/>
        </authorList>
    </citation>
    <scope>NUCLEOTIDE SEQUENCE</scope>
    <source>
        <strain evidence="1">Candidatus Nitrotoga sp. ZN8</strain>
    </source>
</reference>
<sequence length="52" mass="6268">MNAHVKRFNGSLQHEFITYHEELLFTDIDRFNDKLLDYLVWFNPERPITVSG</sequence>
<dbReference type="RefSeq" id="WP_213035247.1">
    <property type="nucleotide sequence ID" value="NZ_CAJNBL010000005.1"/>
</dbReference>
<proteinExistence type="predicted"/>
<gene>
    <name evidence="1" type="ORF">NTGZN8_130230</name>
</gene>